<dbReference type="GO" id="GO:0004065">
    <property type="term" value="F:arylsulfatase activity"/>
    <property type="evidence" value="ECO:0007669"/>
    <property type="project" value="TreeGrafter"/>
</dbReference>
<name>A0A6J7N4W7_9ZZZZ</name>
<evidence type="ECO:0000256" key="4">
    <source>
        <dbReference type="ARBA" id="ARBA00022837"/>
    </source>
</evidence>
<accession>A0A6J7N4W7</accession>
<dbReference type="Pfam" id="PF00884">
    <property type="entry name" value="Sulfatase"/>
    <property type="match status" value="1"/>
</dbReference>
<dbReference type="Gene3D" id="3.30.1120.10">
    <property type="match status" value="1"/>
</dbReference>
<dbReference type="CDD" id="cd16025">
    <property type="entry name" value="PAS_like"/>
    <property type="match status" value="1"/>
</dbReference>
<keyword evidence="2" id="KW-0479">Metal-binding</keyword>
<sequence length="702" mass="76694">MTAAPKERRRPNVFIILFDDLGFSDFGCFGSEIETPNIDRLAAEGLRYTDFSVTPLCSPTRASLLTGRNHHTAQVAFLAGWGRTAPHTQERISPACGTVAEILRTAGYETSAFGKWHLVPEEEMRPEGPFDNWPTGRGFNRYYGFLGGHADHYHPALVQDRAFIEPPDEPDYHLSSDLVDHAIADIDALMARDPDQPLLMYLAFGAVHSPYHVPAGLIDKYVERFSQGWDTVRQERLARQVALGIAPSGTQLTERLPSVPAWEDLSSKEQTLAVRVQAAYAAFLEHTDAQIGRLMDRLDAAGLAQDTLVVLLSDNGAATGGRTGTAHLAEAWEGTPRTIEEELAGLDEVGGPATYPHYADGWGMAGNTPFRRHKSWVDGGGVRVPLIVRWPEQIPDPGGIRHQFCHVVDIVPTILDAAGASEPETLGGIAQAPMEGASLGRTLADDAAPEARDVQYFEISGQRAIWQDGWRAVATHEEGTPFESDTWALYDTRSDFSESTDLAEQHPERLRALQDRWWTEAERHGVLPLDDRLAGSRHPQPSEERDSWVLPPSPTRYFLSDLFRTLEGGSFRLEAQIGADLPAGGAVVAAGGVQAWWWALVLDGARLALVTCAGGRTAVVECRLPDGHSPNRVGFDFHRGDGDTVRLWADDSSVSASVTNLARFLIGTLYIGWCPYPGVRAAGVEPSRAPAPGIGDVTMLRT</sequence>
<dbReference type="InterPro" id="IPR017850">
    <property type="entry name" value="Alkaline_phosphatase_core_sf"/>
</dbReference>
<dbReference type="Gene3D" id="3.40.720.10">
    <property type="entry name" value="Alkaline Phosphatase, subunit A"/>
    <property type="match status" value="1"/>
</dbReference>
<keyword evidence="4" id="KW-0106">Calcium</keyword>
<proteinExistence type="inferred from homology"/>
<gene>
    <name evidence="7" type="ORF">UFOPK3957_00740</name>
</gene>
<dbReference type="InterPro" id="IPR000917">
    <property type="entry name" value="Sulfatase_N"/>
</dbReference>
<feature type="domain" description="Sulfatase N-terminal" evidence="6">
    <location>
        <begin position="11"/>
        <end position="420"/>
    </location>
</feature>
<feature type="compositionally biased region" description="Basic and acidic residues" evidence="5">
    <location>
        <begin position="529"/>
        <end position="547"/>
    </location>
</feature>
<feature type="region of interest" description="Disordered" evidence="5">
    <location>
        <begin position="529"/>
        <end position="548"/>
    </location>
</feature>
<dbReference type="SUPFAM" id="SSF53649">
    <property type="entry name" value="Alkaline phosphatase-like"/>
    <property type="match status" value="1"/>
</dbReference>
<dbReference type="AlphaFoldDB" id="A0A6J7N4W7"/>
<comment type="similarity">
    <text evidence="1">Belongs to the sulfatase family.</text>
</comment>
<keyword evidence="3" id="KW-0378">Hydrolase</keyword>
<protein>
    <submittedName>
        <fullName evidence="7">Unannotated protein</fullName>
    </submittedName>
</protein>
<evidence type="ECO:0000256" key="2">
    <source>
        <dbReference type="ARBA" id="ARBA00022723"/>
    </source>
</evidence>
<dbReference type="PANTHER" id="PTHR42693:SF33">
    <property type="entry name" value="ARYLSULFATASE"/>
    <property type="match status" value="1"/>
</dbReference>
<dbReference type="PROSITE" id="PS00523">
    <property type="entry name" value="SULFATASE_1"/>
    <property type="match status" value="1"/>
</dbReference>
<organism evidence="7">
    <name type="scientific">freshwater metagenome</name>
    <dbReference type="NCBI Taxonomy" id="449393"/>
    <lineage>
        <taxon>unclassified sequences</taxon>
        <taxon>metagenomes</taxon>
        <taxon>ecological metagenomes</taxon>
    </lineage>
</organism>
<evidence type="ECO:0000256" key="1">
    <source>
        <dbReference type="ARBA" id="ARBA00008779"/>
    </source>
</evidence>
<evidence type="ECO:0000256" key="3">
    <source>
        <dbReference type="ARBA" id="ARBA00022801"/>
    </source>
</evidence>
<evidence type="ECO:0000313" key="7">
    <source>
        <dbReference type="EMBL" id="CAB4986122.1"/>
    </source>
</evidence>
<dbReference type="InterPro" id="IPR050738">
    <property type="entry name" value="Sulfatase"/>
</dbReference>
<reference evidence="7" key="1">
    <citation type="submission" date="2020-05" db="EMBL/GenBank/DDBJ databases">
        <authorList>
            <person name="Chiriac C."/>
            <person name="Salcher M."/>
            <person name="Ghai R."/>
            <person name="Kavagutti S V."/>
        </authorList>
    </citation>
    <scope>NUCLEOTIDE SEQUENCE</scope>
</reference>
<dbReference type="GO" id="GO:0046872">
    <property type="term" value="F:metal ion binding"/>
    <property type="evidence" value="ECO:0007669"/>
    <property type="project" value="UniProtKB-KW"/>
</dbReference>
<evidence type="ECO:0000259" key="6">
    <source>
        <dbReference type="Pfam" id="PF00884"/>
    </source>
</evidence>
<dbReference type="InterPro" id="IPR024607">
    <property type="entry name" value="Sulfatase_CS"/>
</dbReference>
<dbReference type="PANTHER" id="PTHR42693">
    <property type="entry name" value="ARYLSULFATASE FAMILY MEMBER"/>
    <property type="match status" value="1"/>
</dbReference>
<evidence type="ECO:0000256" key="5">
    <source>
        <dbReference type="SAM" id="MobiDB-lite"/>
    </source>
</evidence>
<dbReference type="EMBL" id="CAFBOM010000106">
    <property type="protein sequence ID" value="CAB4986122.1"/>
    <property type="molecule type" value="Genomic_DNA"/>
</dbReference>